<feature type="region of interest" description="Disordered" evidence="1">
    <location>
        <begin position="909"/>
        <end position="951"/>
    </location>
</feature>
<keyword evidence="3" id="KW-1185">Reference proteome</keyword>
<dbReference type="Proteomes" id="UP000278807">
    <property type="component" value="Unassembled WGS sequence"/>
</dbReference>
<name>A0A0R3TMA6_RODNA</name>
<evidence type="ECO:0000313" key="2">
    <source>
        <dbReference type="EMBL" id="VDO04387.1"/>
    </source>
</evidence>
<organism evidence="4">
    <name type="scientific">Rodentolepis nana</name>
    <name type="common">Dwarf tapeworm</name>
    <name type="synonym">Hymenolepis nana</name>
    <dbReference type="NCBI Taxonomy" id="102285"/>
    <lineage>
        <taxon>Eukaryota</taxon>
        <taxon>Metazoa</taxon>
        <taxon>Spiralia</taxon>
        <taxon>Lophotrochozoa</taxon>
        <taxon>Platyhelminthes</taxon>
        <taxon>Cestoda</taxon>
        <taxon>Eucestoda</taxon>
        <taxon>Cyclophyllidea</taxon>
        <taxon>Hymenolepididae</taxon>
        <taxon>Rodentolepis</taxon>
    </lineage>
</organism>
<feature type="compositionally biased region" description="Basic and acidic residues" evidence="1">
    <location>
        <begin position="201"/>
        <end position="217"/>
    </location>
</feature>
<feature type="region of interest" description="Disordered" evidence="1">
    <location>
        <begin position="661"/>
        <end position="683"/>
    </location>
</feature>
<reference evidence="4" key="1">
    <citation type="submission" date="2016-04" db="UniProtKB">
        <authorList>
            <consortium name="WormBaseParasite"/>
        </authorList>
    </citation>
    <scope>IDENTIFICATION</scope>
</reference>
<feature type="compositionally biased region" description="Polar residues" evidence="1">
    <location>
        <begin position="290"/>
        <end position="299"/>
    </location>
</feature>
<feature type="region of interest" description="Disordered" evidence="1">
    <location>
        <begin position="201"/>
        <end position="220"/>
    </location>
</feature>
<gene>
    <name evidence="2" type="ORF">HNAJ_LOCUS8433</name>
</gene>
<dbReference type="EMBL" id="UZAE01012291">
    <property type="protein sequence ID" value="VDO04387.1"/>
    <property type="molecule type" value="Genomic_DNA"/>
</dbReference>
<feature type="region of interest" description="Disordered" evidence="1">
    <location>
        <begin position="589"/>
        <end position="644"/>
    </location>
</feature>
<proteinExistence type="predicted"/>
<feature type="compositionally biased region" description="Low complexity" evidence="1">
    <location>
        <begin position="670"/>
        <end position="681"/>
    </location>
</feature>
<feature type="region of interest" description="Disordered" evidence="1">
    <location>
        <begin position="270"/>
        <end position="311"/>
    </location>
</feature>
<feature type="compositionally biased region" description="Polar residues" evidence="1">
    <location>
        <begin position="541"/>
        <end position="553"/>
    </location>
</feature>
<dbReference type="WBParaSite" id="HNAJ_0000843701-mRNA-1">
    <property type="protein sequence ID" value="HNAJ_0000843701-mRNA-1"/>
    <property type="gene ID" value="HNAJ_0000843701"/>
</dbReference>
<feature type="region of interest" description="Disordered" evidence="1">
    <location>
        <begin position="350"/>
        <end position="372"/>
    </location>
</feature>
<feature type="compositionally biased region" description="Basic and acidic residues" evidence="1">
    <location>
        <begin position="350"/>
        <end position="368"/>
    </location>
</feature>
<evidence type="ECO:0000256" key="1">
    <source>
        <dbReference type="SAM" id="MobiDB-lite"/>
    </source>
</evidence>
<feature type="compositionally biased region" description="Basic and acidic residues" evidence="1">
    <location>
        <begin position="270"/>
        <end position="287"/>
    </location>
</feature>
<evidence type="ECO:0000313" key="3">
    <source>
        <dbReference type="Proteomes" id="UP000278807"/>
    </source>
</evidence>
<sequence>MEHNKLNLIELMIPEEKSNDSNINNPSVMELIRNLISGRASPPFGTREPILYHLLRSCLLAEDLVKISIVLHISILSNCYNRNLDLLQQTSKIQHIWKRRSTSKLQRRQASFTERIFAPGAGQSSNFSSVRLRRLGKRIQRRRLAHNNDSFFGQGCEDATISDSELEYTSSSEQSCTTVIYLGGSHPLRKLNAPERVKRVPLEEKKEPISKAEEKAEPAQVRSPMLLHHRRFKSRGGHKAPTGTITNELWVDGPNAITAIPLTQRAVDKTLHSSSRDRSESISEREQSSGTRGRSNTTEKGIPDGKAFNNHENFERQIESRMRKLNWSNDPQDSAKIAKQLEALITPKTDRKVRTGESFRESRQHKQTDQIQQTLNTSDFPTLPNWKYDAISAVAAGNMRGVKPFVKEWVEKQNQAIANYLVEQSVSPKHGSKPSRGATKADVHCHAANKTSETPQPSRKHRNHETKKQAEADDLLLKANDSASHSQSLPRHVPPEMLWTTQHHPVGPAPDNLSRVAQWVESVSTSEQNHHAIPKGCPKHSLQSSPLCKSCNKTSPTSNPPESPEIPVRVNSAPAARFRSHHGARAIHTIEECQKPNLNSTKAPSDPRKPDGASDPGIHRDRSFSSISGVNTNAEGPKTSPLRKPVLKRFADLFVCSPSVNRRRQHSGSHHQQPQQQPSGHVSKMCVPFFGGVSAESGTGELEAGPNEGDLTIDSVGMLFTSMSKGSETAGDESLFLEPEKIRRTASSGNQQSAEKLNEETQLGRLRIKEAGTKHRFGFLQSPLFSKRSTERYTFPTESVNPSQTTPSSKYTYPVQAANQHHQQDSIAFHCQVVLEKPPHTPHCHHKCVSQSSSSGLGSEHSEQHSLRCHCSGVQTGSRMRRCRMRTHRNRTGVIGNPEVEQEGIVSTKYTNGEHASSGYESVLRDDSELSSQSSSGGSYPWPPVGAKEAGCQTTPGDFAASALVMSQTSATIPEVLTGSFTDTVTVSQTGDTMQASTTSRSNQFFYSN</sequence>
<dbReference type="AlphaFoldDB" id="A0A0R3TMA6"/>
<protein>
    <submittedName>
        <fullName evidence="2 4">Uncharacterized protein</fullName>
    </submittedName>
</protein>
<feature type="region of interest" description="Disordered" evidence="1">
    <location>
        <begin position="426"/>
        <end position="468"/>
    </location>
</feature>
<feature type="compositionally biased region" description="Polar residues" evidence="1">
    <location>
        <begin position="624"/>
        <end position="634"/>
    </location>
</feature>
<reference evidence="2 3" key="2">
    <citation type="submission" date="2018-11" db="EMBL/GenBank/DDBJ databases">
        <authorList>
            <consortium name="Pathogen Informatics"/>
        </authorList>
    </citation>
    <scope>NUCLEOTIDE SEQUENCE [LARGE SCALE GENOMIC DNA]</scope>
</reference>
<feature type="compositionally biased region" description="Basic and acidic residues" evidence="1">
    <location>
        <begin position="605"/>
        <end position="623"/>
    </location>
</feature>
<dbReference type="STRING" id="102285.A0A0R3TMA6"/>
<feature type="region of interest" description="Disordered" evidence="1">
    <location>
        <begin position="525"/>
        <end position="568"/>
    </location>
</feature>
<accession>A0A0R3TMA6</accession>
<dbReference type="OrthoDB" id="6271244at2759"/>
<evidence type="ECO:0000313" key="4">
    <source>
        <dbReference type="WBParaSite" id="HNAJ_0000843701-mRNA-1"/>
    </source>
</evidence>